<evidence type="ECO:0000313" key="2">
    <source>
        <dbReference type="Proteomes" id="UP000799777"/>
    </source>
</evidence>
<organism evidence="1 2">
    <name type="scientific">Setomelanomma holmii</name>
    <dbReference type="NCBI Taxonomy" id="210430"/>
    <lineage>
        <taxon>Eukaryota</taxon>
        <taxon>Fungi</taxon>
        <taxon>Dikarya</taxon>
        <taxon>Ascomycota</taxon>
        <taxon>Pezizomycotina</taxon>
        <taxon>Dothideomycetes</taxon>
        <taxon>Pleosporomycetidae</taxon>
        <taxon>Pleosporales</taxon>
        <taxon>Pleosporineae</taxon>
        <taxon>Phaeosphaeriaceae</taxon>
        <taxon>Setomelanomma</taxon>
    </lineage>
</organism>
<evidence type="ECO:0000313" key="1">
    <source>
        <dbReference type="EMBL" id="KAF2022794.1"/>
    </source>
</evidence>
<name>A0A9P4GW45_9PLEO</name>
<dbReference type="Proteomes" id="UP000799777">
    <property type="component" value="Unassembled WGS sequence"/>
</dbReference>
<reference evidence="1" key="1">
    <citation type="journal article" date="2020" name="Stud. Mycol.">
        <title>101 Dothideomycetes genomes: a test case for predicting lifestyles and emergence of pathogens.</title>
        <authorList>
            <person name="Haridas S."/>
            <person name="Albert R."/>
            <person name="Binder M."/>
            <person name="Bloem J."/>
            <person name="Labutti K."/>
            <person name="Salamov A."/>
            <person name="Andreopoulos B."/>
            <person name="Baker S."/>
            <person name="Barry K."/>
            <person name="Bills G."/>
            <person name="Bluhm B."/>
            <person name="Cannon C."/>
            <person name="Castanera R."/>
            <person name="Culley D."/>
            <person name="Daum C."/>
            <person name="Ezra D."/>
            <person name="Gonzalez J."/>
            <person name="Henrissat B."/>
            <person name="Kuo A."/>
            <person name="Liang C."/>
            <person name="Lipzen A."/>
            <person name="Lutzoni F."/>
            <person name="Magnuson J."/>
            <person name="Mondo S."/>
            <person name="Nolan M."/>
            <person name="Ohm R."/>
            <person name="Pangilinan J."/>
            <person name="Park H.-J."/>
            <person name="Ramirez L."/>
            <person name="Alfaro M."/>
            <person name="Sun H."/>
            <person name="Tritt A."/>
            <person name="Yoshinaga Y."/>
            <person name="Zwiers L.-H."/>
            <person name="Turgeon B."/>
            <person name="Goodwin S."/>
            <person name="Spatafora J."/>
            <person name="Crous P."/>
            <person name="Grigoriev I."/>
        </authorList>
    </citation>
    <scope>NUCLEOTIDE SEQUENCE</scope>
    <source>
        <strain evidence="1">CBS 110217</strain>
    </source>
</reference>
<gene>
    <name evidence="1" type="ORF">EK21DRAFT_119384</name>
</gene>
<sequence>MDEIIHETHKQQDEVAAESAWNDKDIWVAKLDLATHTLTSQRLVSVYCGDEWVKDKLVNIVCSPLQNDASEYDVRLEVDDFYGNNPAPETHISTVLQGSRRLFGERQTTNDPLTILLESCCKDDSSEYIVVQIKGERVHDPVLPADWSQGTIFYELTPGEKASVVKLLATREDLPVRVTNAHMLVAELLAKDTFIDTKSLWIVGESVVQLAQPATPSSDLYLVQVVNIQIHQGHQTAQAEALLLSANHDICRREGAGENDLGT</sequence>
<proteinExistence type="predicted"/>
<accession>A0A9P4GW45</accession>
<dbReference type="EMBL" id="ML978440">
    <property type="protein sequence ID" value="KAF2022794.1"/>
    <property type="molecule type" value="Genomic_DNA"/>
</dbReference>
<keyword evidence="2" id="KW-1185">Reference proteome</keyword>
<dbReference type="AlphaFoldDB" id="A0A9P4GW45"/>
<comment type="caution">
    <text evidence="1">The sequence shown here is derived from an EMBL/GenBank/DDBJ whole genome shotgun (WGS) entry which is preliminary data.</text>
</comment>
<protein>
    <submittedName>
        <fullName evidence="1">Uncharacterized protein</fullName>
    </submittedName>
</protein>